<feature type="transmembrane region" description="Helical" evidence="6">
    <location>
        <begin position="450"/>
        <end position="470"/>
    </location>
</feature>
<accession>A0ABM5M0P4</accession>
<evidence type="ECO:0000256" key="7">
    <source>
        <dbReference type="SAM" id="SignalP"/>
    </source>
</evidence>
<gene>
    <name evidence="9" type="ordered locus">BATR1942_13380</name>
</gene>
<feature type="transmembrane region" description="Helical" evidence="6">
    <location>
        <begin position="229"/>
        <end position="247"/>
    </location>
</feature>
<feature type="transmembrane region" description="Helical" evidence="6">
    <location>
        <begin position="395"/>
        <end position="415"/>
    </location>
</feature>
<feature type="transmembrane region" description="Helical" evidence="6">
    <location>
        <begin position="356"/>
        <end position="383"/>
    </location>
</feature>
<feature type="domain" description="Major facilitator superfamily (MFS) profile" evidence="8">
    <location>
        <begin position="8"/>
        <end position="473"/>
    </location>
</feature>
<dbReference type="InterPro" id="IPR020846">
    <property type="entry name" value="MFS_dom"/>
</dbReference>
<feature type="transmembrane region" description="Helical" evidence="6">
    <location>
        <begin position="104"/>
        <end position="125"/>
    </location>
</feature>
<dbReference type="InterPro" id="IPR036259">
    <property type="entry name" value="MFS_trans_sf"/>
</dbReference>
<feature type="transmembrane region" description="Helical" evidence="6">
    <location>
        <begin position="44"/>
        <end position="63"/>
    </location>
</feature>
<keyword evidence="10" id="KW-1185">Reference proteome</keyword>
<dbReference type="RefSeq" id="WP_003327210.1">
    <property type="nucleotide sequence ID" value="NC_014639.1"/>
</dbReference>
<keyword evidence="2" id="KW-0813">Transport</keyword>
<evidence type="ECO:0000256" key="5">
    <source>
        <dbReference type="ARBA" id="ARBA00023136"/>
    </source>
</evidence>
<evidence type="ECO:0000313" key="10">
    <source>
        <dbReference type="Proteomes" id="UP000006867"/>
    </source>
</evidence>
<dbReference type="Pfam" id="PF07690">
    <property type="entry name" value="MFS_1"/>
    <property type="match status" value="1"/>
</dbReference>
<organism evidence="9 10">
    <name type="scientific">Bacillus atrophaeus (strain 1942)</name>
    <dbReference type="NCBI Taxonomy" id="720555"/>
    <lineage>
        <taxon>Bacteria</taxon>
        <taxon>Bacillati</taxon>
        <taxon>Bacillota</taxon>
        <taxon>Bacilli</taxon>
        <taxon>Bacillales</taxon>
        <taxon>Bacillaceae</taxon>
        <taxon>Bacillus</taxon>
    </lineage>
</organism>
<comment type="subcellular location">
    <subcellularLocation>
        <location evidence="1">Cell membrane</location>
        <topology evidence="1">Multi-pass membrane protein</topology>
    </subcellularLocation>
</comment>
<proteinExistence type="predicted"/>
<name>A0ABM5M0P4_BACA1</name>
<dbReference type="Gene3D" id="1.20.1250.20">
    <property type="entry name" value="MFS general substrate transporter like domains"/>
    <property type="match status" value="2"/>
</dbReference>
<dbReference type="PROSITE" id="PS50850">
    <property type="entry name" value="MFS"/>
    <property type="match status" value="1"/>
</dbReference>
<feature type="transmembrane region" description="Helical" evidence="6">
    <location>
        <begin position="132"/>
        <end position="157"/>
    </location>
</feature>
<protein>
    <submittedName>
        <fullName evidence="9">Efflux transporter</fullName>
    </submittedName>
</protein>
<feature type="transmembrane region" description="Helical" evidence="6">
    <location>
        <begin position="75"/>
        <end position="92"/>
    </location>
</feature>
<dbReference type="EMBL" id="CP002207">
    <property type="protein sequence ID" value="ADP33599.1"/>
    <property type="molecule type" value="Genomic_DNA"/>
</dbReference>
<keyword evidence="3 6" id="KW-0812">Transmembrane</keyword>
<keyword evidence="4 6" id="KW-1133">Transmembrane helix</keyword>
<feature type="signal peptide" evidence="7">
    <location>
        <begin position="1"/>
        <end position="28"/>
    </location>
</feature>
<feature type="transmembrane region" description="Helical" evidence="6">
    <location>
        <begin position="267"/>
        <end position="291"/>
    </location>
</feature>
<feature type="chain" id="PRO_5047435255" evidence="7">
    <location>
        <begin position="29"/>
        <end position="527"/>
    </location>
</feature>
<evidence type="ECO:0000256" key="4">
    <source>
        <dbReference type="ARBA" id="ARBA00022989"/>
    </source>
</evidence>
<sequence>MKTKHYWVISLLAVLAVGPGLMSNTALAAVQSLVQKTVVPGSFASLNPIIIGNMAFALFVPMGPLLRKKFGARPIYMASLSVFIVGALLFALSNDTLWLAAGRFLQGAATGVMLMIMIPMLVLSFPLDRRNYALLVLIGGFYGSVITGTILGTIALNYGHWRWLFYTFGILSLIGMIVSYFFLQDEQHASTEKEKSSFDITGAVLTGCLSVTAAYTFIHLHKWGFSSGYVWAGIGGSIFILLILLIVEYKVKNPFISIKMMLIPKPVLGLFIIAAGTIAIAVSLSAFQGLLHEMYDISREHLILLNMSLLIGVAIAAVISALFFDKIGPGMLGIIGSLTLVFVNFQWIHIESQMSLYMFAAIFIMLAAGTGLTVAAGLMGAALGGPLPDLVKRMTAVQFLRLFVYMGVPILIGYFTKKDSAGRLLTSNKGMDQEGTQSLHEALIATYHDLFLVSFILSLLLVCLSFFMNATGMGHKLAHKPHGKREKHAKQVFQQVAGFTHHKVIQDKEYRDALKNFNKPCLTKSDT</sequence>
<dbReference type="SUPFAM" id="SSF103473">
    <property type="entry name" value="MFS general substrate transporter"/>
    <property type="match status" value="1"/>
</dbReference>
<evidence type="ECO:0000259" key="8">
    <source>
        <dbReference type="PROSITE" id="PS50850"/>
    </source>
</evidence>
<reference evidence="9 10" key="1">
    <citation type="journal article" date="2011" name="Front. Microbiol.">
        <title>Genomic signatures of strain selection and enhancement in Bacillus atrophaeus var. globigii, a historical biowarfare simulant.</title>
        <authorList>
            <person name="Gibbons H.S."/>
            <person name="Broomall S.M."/>
            <person name="McNew L.A."/>
            <person name="Daligault H."/>
            <person name="Chapman C."/>
            <person name="Bruce D."/>
            <person name="Karavis M."/>
            <person name="Krepps M."/>
            <person name="McGregor P.A."/>
            <person name="Hong C."/>
            <person name="Park K.H."/>
            <person name="Akmal A."/>
            <person name="Feldman A."/>
            <person name="Lin J.S."/>
            <person name="Chang W.E."/>
            <person name="Higgs B.W."/>
            <person name="Demirev P."/>
            <person name="Lindquist J."/>
            <person name="Liem A."/>
            <person name="Fochler E."/>
            <person name="Read T.D."/>
            <person name="Tapia R."/>
            <person name="Johnson S."/>
            <person name="Bishop-Lilly K.A."/>
            <person name="Detter C."/>
            <person name="Han C."/>
            <person name="Sozhamannan S."/>
            <person name="Rosenzweig C.N."/>
            <person name="Skowronski E.W."/>
        </authorList>
    </citation>
    <scope>NUCLEOTIDE SEQUENCE [LARGE SCALE GENOMIC DNA]</scope>
    <source>
        <strain evidence="9 10">1942</strain>
    </source>
</reference>
<feature type="transmembrane region" description="Helical" evidence="6">
    <location>
        <begin position="331"/>
        <end position="350"/>
    </location>
</feature>
<dbReference type="Proteomes" id="UP000006867">
    <property type="component" value="Chromosome"/>
</dbReference>
<evidence type="ECO:0000256" key="2">
    <source>
        <dbReference type="ARBA" id="ARBA00022448"/>
    </source>
</evidence>
<evidence type="ECO:0000256" key="1">
    <source>
        <dbReference type="ARBA" id="ARBA00004651"/>
    </source>
</evidence>
<feature type="transmembrane region" description="Helical" evidence="6">
    <location>
        <begin position="203"/>
        <end position="223"/>
    </location>
</feature>
<evidence type="ECO:0000256" key="3">
    <source>
        <dbReference type="ARBA" id="ARBA00022692"/>
    </source>
</evidence>
<keyword evidence="5 6" id="KW-0472">Membrane</keyword>
<evidence type="ECO:0000313" key="9">
    <source>
        <dbReference type="EMBL" id="ADP33599.1"/>
    </source>
</evidence>
<keyword evidence="7" id="KW-0732">Signal</keyword>
<dbReference type="PANTHER" id="PTHR42718">
    <property type="entry name" value="MAJOR FACILITATOR SUPERFAMILY MULTIDRUG TRANSPORTER MFSC"/>
    <property type="match status" value="1"/>
</dbReference>
<dbReference type="PANTHER" id="PTHR42718:SF9">
    <property type="entry name" value="MAJOR FACILITATOR SUPERFAMILY MULTIDRUG TRANSPORTER MFSC"/>
    <property type="match status" value="1"/>
</dbReference>
<evidence type="ECO:0000256" key="6">
    <source>
        <dbReference type="SAM" id="Phobius"/>
    </source>
</evidence>
<feature type="transmembrane region" description="Helical" evidence="6">
    <location>
        <begin position="303"/>
        <end position="324"/>
    </location>
</feature>
<feature type="transmembrane region" description="Helical" evidence="6">
    <location>
        <begin position="163"/>
        <end position="183"/>
    </location>
</feature>
<dbReference type="InterPro" id="IPR011701">
    <property type="entry name" value="MFS"/>
</dbReference>